<keyword evidence="3" id="KW-1185">Reference proteome</keyword>
<feature type="non-terminal residue" evidence="2">
    <location>
        <position position="1"/>
    </location>
</feature>
<feature type="compositionally biased region" description="Basic residues" evidence="1">
    <location>
        <begin position="64"/>
        <end position="77"/>
    </location>
</feature>
<gene>
    <name evidence="2" type="ORF">IPOD504_LOCUS4981</name>
</gene>
<name>A0ABN8I3F5_9NEOP</name>
<proteinExistence type="predicted"/>
<accession>A0ABN8I3F5</accession>
<reference evidence="2" key="1">
    <citation type="submission" date="2022-03" db="EMBL/GenBank/DDBJ databases">
        <authorList>
            <person name="Martin H S."/>
        </authorList>
    </citation>
    <scope>NUCLEOTIDE SEQUENCE</scope>
</reference>
<evidence type="ECO:0000313" key="3">
    <source>
        <dbReference type="Proteomes" id="UP000837857"/>
    </source>
</evidence>
<evidence type="ECO:0000313" key="2">
    <source>
        <dbReference type="EMBL" id="CAH2045208.1"/>
    </source>
</evidence>
<feature type="region of interest" description="Disordered" evidence="1">
    <location>
        <begin position="59"/>
        <end position="80"/>
    </location>
</feature>
<dbReference type="Proteomes" id="UP000837857">
    <property type="component" value="Chromosome 16"/>
</dbReference>
<evidence type="ECO:0000256" key="1">
    <source>
        <dbReference type="SAM" id="MobiDB-lite"/>
    </source>
</evidence>
<dbReference type="EMBL" id="OW152828">
    <property type="protein sequence ID" value="CAH2045208.1"/>
    <property type="molecule type" value="Genomic_DNA"/>
</dbReference>
<evidence type="ECO:0008006" key="4">
    <source>
        <dbReference type="Google" id="ProtNLM"/>
    </source>
</evidence>
<protein>
    <recommendedName>
        <fullName evidence="4">Secreted protein</fullName>
    </recommendedName>
</protein>
<sequence>MMAVSWRFNAVMSLIIVIMILQVIAVRYLHTAYKNGLHCGNQITCYAYLLRSATDTKVQQTTPTRRKAFRRKKKKQTRTLQWVTGSSPQTLKRYVSSSDVNSSDELLKPIFE</sequence>
<organism evidence="2 3">
    <name type="scientific">Iphiclides podalirius</name>
    <name type="common">scarce swallowtail</name>
    <dbReference type="NCBI Taxonomy" id="110791"/>
    <lineage>
        <taxon>Eukaryota</taxon>
        <taxon>Metazoa</taxon>
        <taxon>Ecdysozoa</taxon>
        <taxon>Arthropoda</taxon>
        <taxon>Hexapoda</taxon>
        <taxon>Insecta</taxon>
        <taxon>Pterygota</taxon>
        <taxon>Neoptera</taxon>
        <taxon>Endopterygota</taxon>
        <taxon>Lepidoptera</taxon>
        <taxon>Glossata</taxon>
        <taxon>Ditrysia</taxon>
        <taxon>Papilionoidea</taxon>
        <taxon>Papilionidae</taxon>
        <taxon>Papilioninae</taxon>
        <taxon>Iphiclides</taxon>
    </lineage>
</organism>